<dbReference type="EMBL" id="PEBD01000012">
    <property type="protein sequence ID" value="PHV64761.1"/>
    <property type="molecule type" value="Genomic_DNA"/>
</dbReference>
<proteinExistence type="predicted"/>
<sequence length="242" mass="24772">MRSSEGSRTVPASADPVVVALPGTGSDADYARRAFGSTGLPVVAVDPDGAGLVRGYERALDRAAADHTQVIAAGISIGACVAVQWALSHPAACAGVLAALPPWIGSPRTAPAAHSAAWTAALIRTHGLEETIRQMSAGSPAWLSAELDRSWRAAGPHLVSQLDEAANYVAPTAEVIAGLRVPLSIVAVSDDPVHPADVAKAWHDAADSSVATEISMARWGADPALLGRLAIHGWRDLTAAPG</sequence>
<dbReference type="SUPFAM" id="SSF53474">
    <property type="entry name" value="alpha/beta-Hydrolases"/>
    <property type="match status" value="1"/>
</dbReference>
<name>A0A2G3PG26_WILMA</name>
<gene>
    <name evidence="1" type="ORF">CSW57_23610</name>
</gene>
<evidence type="ECO:0000313" key="1">
    <source>
        <dbReference type="EMBL" id="PHV64761.1"/>
    </source>
</evidence>
<evidence type="ECO:0008006" key="3">
    <source>
        <dbReference type="Google" id="ProtNLM"/>
    </source>
</evidence>
<organism evidence="1 2">
    <name type="scientific">Williamsia marianensis</name>
    <dbReference type="NCBI Taxonomy" id="85044"/>
    <lineage>
        <taxon>Bacteria</taxon>
        <taxon>Bacillati</taxon>
        <taxon>Actinomycetota</taxon>
        <taxon>Actinomycetes</taxon>
        <taxon>Mycobacteriales</taxon>
        <taxon>Nocardiaceae</taxon>
        <taxon>Williamsia</taxon>
    </lineage>
</organism>
<dbReference type="Proteomes" id="UP000225108">
    <property type="component" value="Unassembled WGS sequence"/>
</dbReference>
<protein>
    <recommendedName>
        <fullName evidence="3">Alpha/beta hydrolase</fullName>
    </recommendedName>
</protein>
<reference evidence="1 2" key="1">
    <citation type="submission" date="2017-10" db="EMBL/GenBank/DDBJ databases">
        <title>The draft genome sequence of Williamsia sp. BULT 1.1 isolated from the semi-arid grassland soils from South Africa.</title>
        <authorList>
            <person name="Kabwe M.H."/>
            <person name="Govender N."/>
            <person name="Mutseka Lunga P."/>
            <person name="Vikram S."/>
            <person name="Makhalanyane T.P."/>
        </authorList>
    </citation>
    <scope>NUCLEOTIDE SEQUENCE [LARGE SCALE GENOMIC DNA]</scope>
    <source>
        <strain evidence="1 2">BULT 1.1</strain>
    </source>
</reference>
<dbReference type="Gene3D" id="3.40.50.1820">
    <property type="entry name" value="alpha/beta hydrolase"/>
    <property type="match status" value="1"/>
</dbReference>
<dbReference type="InterPro" id="IPR029058">
    <property type="entry name" value="AB_hydrolase_fold"/>
</dbReference>
<dbReference type="RefSeq" id="WP_099385022.1">
    <property type="nucleotide sequence ID" value="NZ_PEBD01000012.1"/>
</dbReference>
<dbReference type="AlphaFoldDB" id="A0A2G3PG26"/>
<accession>A0A2G3PG26</accession>
<evidence type="ECO:0000313" key="2">
    <source>
        <dbReference type="Proteomes" id="UP000225108"/>
    </source>
</evidence>
<comment type="caution">
    <text evidence="1">The sequence shown here is derived from an EMBL/GenBank/DDBJ whole genome shotgun (WGS) entry which is preliminary data.</text>
</comment>